<protein>
    <submittedName>
        <fullName evidence="1">Uncharacterized protein</fullName>
    </submittedName>
</protein>
<comment type="caution">
    <text evidence="1">The sequence shown here is derived from an EMBL/GenBank/DDBJ whole genome shotgun (WGS) entry which is preliminary data.</text>
</comment>
<dbReference type="EMBL" id="MPDP01000272">
    <property type="protein sequence ID" value="KAK1460700.1"/>
    <property type="molecule type" value="Genomic_DNA"/>
</dbReference>
<dbReference type="AlphaFoldDB" id="A0AAI9UQ01"/>
<proteinExistence type="predicted"/>
<sequence>MSSKRAPYVSVLVLDPAFLCDGLPVTDAHCCYRRLLESRFLRSDARELVLGTLSYPSVCCSSFSTWGLGPLDMPPRITSRVCGDVWGYQYPYLDSLPYLTLPYGRPFNTHPPSREIPY</sequence>
<reference evidence="1" key="1">
    <citation type="submission" date="2016-11" db="EMBL/GenBank/DDBJ databases">
        <title>The genome sequence of Colletotrichum cuscutae.</title>
        <authorList>
            <person name="Baroncelli R."/>
        </authorList>
    </citation>
    <scope>NUCLEOTIDE SEQUENCE</scope>
    <source>
        <strain evidence="1">IMI 304802</strain>
    </source>
</reference>
<evidence type="ECO:0000313" key="2">
    <source>
        <dbReference type="Proteomes" id="UP001239213"/>
    </source>
</evidence>
<dbReference type="Proteomes" id="UP001239213">
    <property type="component" value="Unassembled WGS sequence"/>
</dbReference>
<organism evidence="1 2">
    <name type="scientific">Colletotrichum cuscutae</name>
    <dbReference type="NCBI Taxonomy" id="1209917"/>
    <lineage>
        <taxon>Eukaryota</taxon>
        <taxon>Fungi</taxon>
        <taxon>Dikarya</taxon>
        <taxon>Ascomycota</taxon>
        <taxon>Pezizomycotina</taxon>
        <taxon>Sordariomycetes</taxon>
        <taxon>Hypocreomycetidae</taxon>
        <taxon>Glomerellales</taxon>
        <taxon>Glomerellaceae</taxon>
        <taxon>Colletotrichum</taxon>
        <taxon>Colletotrichum acutatum species complex</taxon>
    </lineage>
</organism>
<accession>A0AAI9UQ01</accession>
<keyword evidence="2" id="KW-1185">Reference proteome</keyword>
<gene>
    <name evidence="1" type="ORF">CCUS01_08805</name>
</gene>
<name>A0AAI9UQ01_9PEZI</name>
<evidence type="ECO:0000313" key="1">
    <source>
        <dbReference type="EMBL" id="KAK1460700.1"/>
    </source>
</evidence>